<dbReference type="SUPFAM" id="SSF51126">
    <property type="entry name" value="Pectin lyase-like"/>
    <property type="match status" value="1"/>
</dbReference>
<dbReference type="SMART" id="SM00776">
    <property type="entry name" value="NPCBM"/>
    <property type="match status" value="1"/>
</dbReference>
<evidence type="ECO:0000259" key="2">
    <source>
        <dbReference type="SMART" id="SM00776"/>
    </source>
</evidence>
<dbReference type="RefSeq" id="WP_350243652.1">
    <property type="nucleotide sequence ID" value="NZ_CP158299.1"/>
</dbReference>
<protein>
    <submittedName>
        <fullName evidence="3">NPCBM/NEW2 domain-containing protein</fullName>
    </submittedName>
</protein>
<sequence length="544" mass="58698">MSTNLPTRALRPLLVPLSCLLLNACTPLAAVLSGSQDLVTLKPVSATGLERTSPTPGSKDKTVTPLSVGGSAFPHGYVVRAPSELVFRLNGNCDRLNVRIGLDDQTRSQNALTFQVFADDQKRFDSGPVRSGQAARPVQVDVMGAQTMRLVVSGEADARADWLTPTLTCEPWGGPIVITQGGTYSGAWESTDPNTPAVIVRTSDPVTITRSRIRGVGHYGLIEGTGNRLTVTNTVFEGQRPRIRGRSAPMAVSLFQARRLTFEHNVVRQQGGVRLTQWQGQASDGDTVRIRYNLASNIDGRQDDGFGNPITSGERTITNFVQFNQVQGISGAEIAWNQVINTPYQSLVEDNINMYLSSGVKDSPIKIHDNYIQGAYNADPAHDARYAGGGILLGDGKSERLGDNGYQWAYNNRVVGTANYALGVLGGLENRLYDNRAIGSGLLPDGRPIASQNTGLVVWNMYKAGAGLFGNNSVKSNAVAWNSRVRSSQTSPSPWYIPDCDKQGNTCDNTNLGLASPEQEQAEFSQWQKALRDAGIQLGTTVTD</sequence>
<reference evidence="3" key="1">
    <citation type="submission" date="2024-06" db="EMBL/GenBank/DDBJ databases">
        <title>Draft Genome Sequence of Deinococcus sonorensis Type Strain KR-87, a Biofilm Producing Representative of the Genus Deinococcus.</title>
        <authorList>
            <person name="Boren L.S."/>
            <person name="Grosso R.A."/>
            <person name="Hugenberg-Cox A.N."/>
            <person name="Hill J.T.E."/>
            <person name="Albert C.M."/>
            <person name="Tuohy J.M."/>
        </authorList>
    </citation>
    <scope>NUCLEOTIDE SEQUENCE</scope>
    <source>
        <strain evidence="3">KR-87</strain>
    </source>
</reference>
<proteinExistence type="predicted"/>
<dbReference type="InterPro" id="IPR013222">
    <property type="entry name" value="Glyco_hyd_98_carb-bd"/>
</dbReference>
<dbReference type="Pfam" id="PF08305">
    <property type="entry name" value="NPCBM"/>
    <property type="match status" value="1"/>
</dbReference>
<feature type="chain" id="PRO_5043526444" evidence="1">
    <location>
        <begin position="30"/>
        <end position="544"/>
    </location>
</feature>
<dbReference type="SUPFAM" id="SSF49785">
    <property type="entry name" value="Galactose-binding domain-like"/>
    <property type="match status" value="1"/>
</dbReference>
<accession>A0AAU7UAJ1</accession>
<evidence type="ECO:0000256" key="1">
    <source>
        <dbReference type="SAM" id="SignalP"/>
    </source>
</evidence>
<dbReference type="InterPro" id="IPR011050">
    <property type="entry name" value="Pectin_lyase_fold/virulence"/>
</dbReference>
<keyword evidence="1" id="KW-0732">Signal</keyword>
<name>A0AAU7UAJ1_9DEIO</name>
<dbReference type="Gene3D" id="2.60.120.1060">
    <property type="entry name" value="NPCBM/NEW2 domain"/>
    <property type="match status" value="1"/>
</dbReference>
<gene>
    <name evidence="3" type="ORF">ABOD76_19645</name>
</gene>
<feature type="domain" description="Glycosyl hydrolase family 98 putative carbohydrate-binding module" evidence="2">
    <location>
        <begin position="32"/>
        <end position="169"/>
    </location>
</feature>
<dbReference type="InterPro" id="IPR038637">
    <property type="entry name" value="NPCBM_sf"/>
</dbReference>
<dbReference type="EMBL" id="CP158299">
    <property type="protein sequence ID" value="XBV85612.1"/>
    <property type="molecule type" value="Genomic_DNA"/>
</dbReference>
<evidence type="ECO:0000313" key="3">
    <source>
        <dbReference type="EMBL" id="XBV85612.1"/>
    </source>
</evidence>
<dbReference type="AlphaFoldDB" id="A0AAU7UAJ1"/>
<organism evidence="3">
    <name type="scientific">Deinococcus sonorensis KR-87</name>
    <dbReference type="NCBI Taxonomy" id="694439"/>
    <lineage>
        <taxon>Bacteria</taxon>
        <taxon>Thermotogati</taxon>
        <taxon>Deinococcota</taxon>
        <taxon>Deinococci</taxon>
        <taxon>Deinococcales</taxon>
        <taxon>Deinococcaceae</taxon>
        <taxon>Deinococcus</taxon>
    </lineage>
</organism>
<dbReference type="InterPro" id="IPR008979">
    <property type="entry name" value="Galactose-bd-like_sf"/>
</dbReference>
<feature type="signal peptide" evidence="1">
    <location>
        <begin position="1"/>
        <end position="29"/>
    </location>
</feature>
<dbReference type="KEGG" id="dsc:ABOD76_19645"/>